<dbReference type="STRING" id="399497.BW733_07195"/>
<dbReference type="Pfam" id="PF21686">
    <property type="entry name" value="LigD_Prim-Pol"/>
    <property type="match status" value="1"/>
</dbReference>
<feature type="compositionally biased region" description="Basic and acidic residues" evidence="6">
    <location>
        <begin position="629"/>
        <end position="639"/>
    </location>
</feature>
<evidence type="ECO:0000313" key="8">
    <source>
        <dbReference type="EMBL" id="AQP50647.1"/>
    </source>
</evidence>
<comment type="catalytic activity">
    <reaction evidence="3">
        <text>ATP + (deoxyribonucleotide)n-3'-hydroxyl + 5'-phospho-(deoxyribonucleotide)m = (deoxyribonucleotide)n+m + AMP + diphosphate.</text>
        <dbReference type="EC" id="6.5.1.1"/>
    </reaction>
</comment>
<dbReference type="CDD" id="cd07970">
    <property type="entry name" value="OBF_DNA_ligase_LigC"/>
    <property type="match status" value="1"/>
</dbReference>
<dbReference type="PANTHER" id="PTHR42705">
    <property type="entry name" value="BIFUNCTIONAL NON-HOMOLOGOUS END JOINING PROTEIN LIGD"/>
    <property type="match status" value="1"/>
</dbReference>
<dbReference type="KEGG" id="tfa:BW733_07195"/>
<dbReference type="Gene3D" id="3.30.470.30">
    <property type="entry name" value="DNA ligase/mRNA capping enzyme"/>
    <property type="match status" value="1"/>
</dbReference>
<evidence type="ECO:0000256" key="4">
    <source>
        <dbReference type="ARBA" id="ARBA00049981"/>
    </source>
</evidence>
<feature type="compositionally biased region" description="Pro residues" evidence="6">
    <location>
        <begin position="317"/>
        <end position="330"/>
    </location>
</feature>
<dbReference type="CDD" id="cd07905">
    <property type="entry name" value="Adenylation_DNA_ligase_LigC"/>
    <property type="match status" value="1"/>
</dbReference>
<dbReference type="AlphaFoldDB" id="A0A1Q2CX50"/>
<evidence type="ECO:0000256" key="6">
    <source>
        <dbReference type="SAM" id="MobiDB-lite"/>
    </source>
</evidence>
<dbReference type="Pfam" id="PF01068">
    <property type="entry name" value="DNA_ligase_A_M"/>
    <property type="match status" value="1"/>
</dbReference>
<keyword evidence="2 8" id="KW-0436">Ligase</keyword>
<dbReference type="EMBL" id="CP019607">
    <property type="protein sequence ID" value="AQP50647.1"/>
    <property type="molecule type" value="Genomic_DNA"/>
</dbReference>
<dbReference type="OrthoDB" id="9770771at2"/>
<sequence>MADLILEVPGPEPRSVKLSSPDKVLWPGDDPITKQGLAEYLLSVADPFLAINGDRPMTLQRFPDGIEGEEFFSKRPPRGAPDYLRAVMCTYPSRRRHEQLVFDEPAELAWAAQMGTITFHPWPVRTANLDNPDEFRIDLDPQPGRDFRDAVTAALELRKVMAENGLTAYAKTSGNRGIHVYARIRPDHEFQDVRHAVIGIARELERRMPDLVTTSWWKEERGERVFVDFNQANRDRTIAGAYSPRPLPGAPVSTPLTWDELPDADPREFTVRTVPALLESRPCPWADMDEHVGDIAGALALWQADLDRGLGELNFPPDYPKMPGEPPRVPPSKRKADRADEDYMAPKAERDAEWGTAIAPPYGPMLAKPVKKLPEGDFLFEPKWDGFRSIIWRSGDMVEIGSRNSRPMTRYFPELVEAVIANFPDHSVIDGEIIMIDPETGDRLNFDALQQRIHPAASRIKKLSEATPASFVAFDLLALGQDNFTEKPFRERRGALELALRDARPPIYLTQATHDEDVAMDWFSQFEGAGLDGVIAKPLDEPYVEDKRVMYKLKHERTADCVVAGYRLYKDETDAIGSLLLGLYTEDGSLNSVGVIGAFPMARRRELFEELQPLVTDFDGHPWAWAKPEETLPDNRDQSIPRTPTSAAHSRWNAKKDLSFVPLRPERVVEVRYDHMEGDRFRHTAQFVRWRDDREPGSCTYEQLEEPVSYDLSKVLVAGLD</sequence>
<dbReference type="PROSITE" id="PS50160">
    <property type="entry name" value="DNA_LIGASE_A3"/>
    <property type="match status" value="1"/>
</dbReference>
<dbReference type="GO" id="GO:0005524">
    <property type="term" value="F:ATP binding"/>
    <property type="evidence" value="ECO:0007669"/>
    <property type="project" value="InterPro"/>
</dbReference>
<dbReference type="NCBIfam" id="TIGR02778">
    <property type="entry name" value="ligD_pol"/>
    <property type="match status" value="1"/>
</dbReference>
<evidence type="ECO:0000256" key="3">
    <source>
        <dbReference type="ARBA" id="ARBA00034003"/>
    </source>
</evidence>
<dbReference type="InterPro" id="IPR012309">
    <property type="entry name" value="DNA_ligase_ATP-dep_C"/>
</dbReference>
<evidence type="ECO:0000313" key="9">
    <source>
        <dbReference type="Proteomes" id="UP000188235"/>
    </source>
</evidence>
<dbReference type="SUPFAM" id="SSF56091">
    <property type="entry name" value="DNA ligase/mRNA capping enzyme, catalytic domain"/>
    <property type="match status" value="1"/>
</dbReference>
<organism evidence="8 9">
    <name type="scientific">Tessaracoccus flavescens</name>
    <dbReference type="NCBI Taxonomy" id="399497"/>
    <lineage>
        <taxon>Bacteria</taxon>
        <taxon>Bacillati</taxon>
        <taxon>Actinomycetota</taxon>
        <taxon>Actinomycetes</taxon>
        <taxon>Propionibacteriales</taxon>
        <taxon>Propionibacteriaceae</taxon>
        <taxon>Tessaracoccus</taxon>
    </lineage>
</organism>
<evidence type="ECO:0000256" key="5">
    <source>
        <dbReference type="ARBA" id="ARBA00049990"/>
    </source>
</evidence>
<dbReference type="SUPFAM" id="SSF50249">
    <property type="entry name" value="Nucleic acid-binding proteins"/>
    <property type="match status" value="1"/>
</dbReference>
<dbReference type="EC" id="6.5.1.1" evidence="1"/>
<reference evidence="8 9" key="1">
    <citation type="journal article" date="2008" name="Int. J. Syst. Evol. Microbiol.">
        <title>Tessaracoccus flavescens sp. nov., isolated from marine sediment.</title>
        <authorList>
            <person name="Lee D.W."/>
            <person name="Lee S.D."/>
        </authorList>
    </citation>
    <scope>NUCLEOTIDE SEQUENCE [LARGE SCALE GENOMIC DNA]</scope>
    <source>
        <strain evidence="8 9">SST-39T</strain>
    </source>
</reference>
<comment type="similarity">
    <text evidence="5">In the N-terminal section; belongs to the LigD polymerase family.</text>
</comment>
<dbReference type="InterPro" id="IPR044117">
    <property type="entry name" value="OBF_LigC-like"/>
</dbReference>
<accession>A0A1Q2CX50</accession>
<keyword evidence="9" id="KW-1185">Reference proteome</keyword>
<dbReference type="GO" id="GO:0006310">
    <property type="term" value="P:DNA recombination"/>
    <property type="evidence" value="ECO:0007669"/>
    <property type="project" value="InterPro"/>
</dbReference>
<protein>
    <recommendedName>
        <fullName evidence="1">DNA ligase (ATP)</fullName>
        <ecNumber evidence="1">6.5.1.1</ecNumber>
    </recommendedName>
</protein>
<dbReference type="InterPro" id="IPR012340">
    <property type="entry name" value="NA-bd_OB-fold"/>
</dbReference>
<dbReference type="InterPro" id="IPR052171">
    <property type="entry name" value="NHEJ_LigD"/>
</dbReference>
<dbReference type="Proteomes" id="UP000188235">
    <property type="component" value="Chromosome"/>
</dbReference>
<feature type="region of interest" description="Disordered" evidence="6">
    <location>
        <begin position="315"/>
        <end position="338"/>
    </location>
</feature>
<dbReference type="Pfam" id="PF04679">
    <property type="entry name" value="DNA_ligase_A_C"/>
    <property type="match status" value="1"/>
</dbReference>
<evidence type="ECO:0000256" key="1">
    <source>
        <dbReference type="ARBA" id="ARBA00012727"/>
    </source>
</evidence>
<dbReference type="CDD" id="cd04865">
    <property type="entry name" value="LigD_Pol_like_2"/>
    <property type="match status" value="1"/>
</dbReference>
<dbReference type="GO" id="GO:0006281">
    <property type="term" value="P:DNA repair"/>
    <property type="evidence" value="ECO:0007669"/>
    <property type="project" value="InterPro"/>
</dbReference>
<gene>
    <name evidence="8" type="ORF">BW733_07195</name>
</gene>
<dbReference type="RefSeq" id="WP_077349196.1">
    <property type="nucleotide sequence ID" value="NZ_CP019607.1"/>
</dbReference>
<evidence type="ECO:0000259" key="7">
    <source>
        <dbReference type="PROSITE" id="PS50160"/>
    </source>
</evidence>
<dbReference type="Gene3D" id="3.90.920.10">
    <property type="entry name" value="DNA primase, PRIM domain"/>
    <property type="match status" value="1"/>
</dbReference>
<dbReference type="InterPro" id="IPR012310">
    <property type="entry name" value="DNA_ligase_ATP-dep_cent"/>
</dbReference>
<dbReference type="GO" id="GO:0003910">
    <property type="term" value="F:DNA ligase (ATP) activity"/>
    <property type="evidence" value="ECO:0007669"/>
    <property type="project" value="UniProtKB-EC"/>
</dbReference>
<dbReference type="InterPro" id="IPR044119">
    <property type="entry name" value="Adenylation_LigC-like"/>
</dbReference>
<dbReference type="InterPro" id="IPR014145">
    <property type="entry name" value="LigD_pol_dom"/>
</dbReference>
<feature type="domain" description="ATP-dependent DNA ligase family profile" evidence="7">
    <location>
        <begin position="462"/>
        <end position="605"/>
    </location>
</feature>
<feature type="region of interest" description="Disordered" evidence="6">
    <location>
        <begin position="629"/>
        <end position="648"/>
    </location>
</feature>
<dbReference type="Gene3D" id="2.40.50.140">
    <property type="entry name" value="Nucleic acid-binding proteins"/>
    <property type="match status" value="1"/>
</dbReference>
<name>A0A1Q2CX50_9ACTN</name>
<proteinExistence type="inferred from homology"/>
<dbReference type="NCBIfam" id="NF006078">
    <property type="entry name" value="PRK08224.1"/>
    <property type="match status" value="1"/>
</dbReference>
<comment type="similarity">
    <text evidence="4">In the C-terminal section; belongs to the ATP-dependent DNA ligase family.</text>
</comment>
<evidence type="ECO:0000256" key="2">
    <source>
        <dbReference type="ARBA" id="ARBA00022598"/>
    </source>
</evidence>
<dbReference type="PANTHER" id="PTHR42705:SF3">
    <property type="entry name" value="ATP-DEPENDENT DNA LIGASE"/>
    <property type="match status" value="1"/>
</dbReference>